<keyword evidence="2" id="KW-1185">Reference proteome</keyword>
<dbReference type="RefSeq" id="WP_171001877.1">
    <property type="nucleotide sequence ID" value="NZ_BJDN01000023.1"/>
</dbReference>
<name>A0ABW3EF92_9LACO</name>
<comment type="caution">
    <text evidence="1">The sequence shown here is derived from an EMBL/GenBank/DDBJ whole genome shotgun (WGS) entry which is preliminary data.</text>
</comment>
<protein>
    <submittedName>
        <fullName evidence="1">Uncharacterized protein</fullName>
    </submittedName>
</protein>
<evidence type="ECO:0000313" key="1">
    <source>
        <dbReference type="EMBL" id="MFD0897751.1"/>
    </source>
</evidence>
<dbReference type="EMBL" id="JBHTIO010000039">
    <property type="protein sequence ID" value="MFD0897751.1"/>
    <property type="molecule type" value="Genomic_DNA"/>
</dbReference>
<proteinExistence type="predicted"/>
<organism evidence="1 2">
    <name type="scientific">Loigolactobacillus binensis</name>
    <dbReference type="NCBI Taxonomy" id="2559922"/>
    <lineage>
        <taxon>Bacteria</taxon>
        <taxon>Bacillati</taxon>
        <taxon>Bacillota</taxon>
        <taxon>Bacilli</taxon>
        <taxon>Lactobacillales</taxon>
        <taxon>Lactobacillaceae</taxon>
        <taxon>Loigolactobacillus</taxon>
    </lineage>
</organism>
<accession>A0ABW3EF92</accession>
<evidence type="ECO:0000313" key="2">
    <source>
        <dbReference type="Proteomes" id="UP001597104"/>
    </source>
</evidence>
<dbReference type="Proteomes" id="UP001597104">
    <property type="component" value="Unassembled WGS sequence"/>
</dbReference>
<sequence length="52" mass="5725">MSRGQRQPGKAYADLLTHFPQTGQVKLTDFAQQFAAVYHGEATGHAHTLADR</sequence>
<reference evidence="2" key="1">
    <citation type="journal article" date="2019" name="Int. J. Syst. Evol. Microbiol.">
        <title>The Global Catalogue of Microorganisms (GCM) 10K type strain sequencing project: providing services to taxonomists for standard genome sequencing and annotation.</title>
        <authorList>
            <consortium name="The Broad Institute Genomics Platform"/>
            <consortium name="The Broad Institute Genome Sequencing Center for Infectious Disease"/>
            <person name="Wu L."/>
            <person name="Ma J."/>
        </authorList>
    </citation>
    <scope>NUCLEOTIDE SEQUENCE [LARGE SCALE GENOMIC DNA]</scope>
    <source>
        <strain evidence="2">CCM 8925</strain>
    </source>
</reference>
<gene>
    <name evidence="1" type="ORF">ACFQZ7_08375</name>
</gene>